<keyword evidence="6 11" id="KW-0479">Metal-binding</keyword>
<sequence>MASIPLGLYLWKRIKEIGVSTIMGVPGDFNLEILDYIFQVEGLNWVSSANELNAAYAADGYARVKGTPGVFVTTHGVGEMSAINGVAGSYSEQIKTIHVVGQTTRAMQKQRMLIHHSIDNDPDHQVYSKMSEGARVASAILMDPKTAPGEIDRVIRECFIQSRPVYIFMPLDMCWEQIPANLLDAPIDISLPVDISAQDTAVSAIIEELSKAQSPCLFIDGLVQRHGAGKETRQLAEKLNIPVYCANMSKAIIDETAEYHVGLYNGMISAPGVTDAFHTHDLVLVFGSIPADTNTGGFTRKIDPQKSIDVRPFDVIIKGKTYPKTFIKPLTAALVASEPKCATQPDIPLLPGIVTPQNSPTDRLVQSHVWHQLTKFLRPNDVVIAETGTPTFGLSDCAFPAQIRWLTQTYYGSIGWATPAALGAELALHELAAEQGEPRGRTILVTGDGSFGLTMQEMGTMITYRDRVKPVVFMINNSGYTIERVIHGARQPYNDVNNLAFKHILPLFQHPSPDEHYALAKDPAELEKVITSKVFMEPSVLALCEIVLDKLDVPWRLSAQIALRGKAAVEYLYEEGFSGWEKKDEVPEEWVDGKSLIGNESGSYWGEVQNQGKKG</sequence>
<dbReference type="GO" id="GO:0000287">
    <property type="term" value="F:magnesium ion binding"/>
    <property type="evidence" value="ECO:0007669"/>
    <property type="project" value="InterPro"/>
</dbReference>
<dbReference type="GO" id="GO:0000949">
    <property type="term" value="P:aromatic amino acid family catabolic process to alcohol via Ehrlich pathway"/>
    <property type="evidence" value="ECO:0007669"/>
    <property type="project" value="TreeGrafter"/>
</dbReference>
<keyword evidence="8 11" id="KW-0460">Magnesium</keyword>
<dbReference type="PANTHER" id="PTHR43452">
    <property type="entry name" value="PYRUVATE DECARBOXYLASE"/>
    <property type="match status" value="1"/>
</dbReference>
<dbReference type="Pfam" id="PF02776">
    <property type="entry name" value="TPP_enzyme_N"/>
    <property type="match status" value="1"/>
</dbReference>
<evidence type="ECO:0000256" key="2">
    <source>
        <dbReference type="ARBA" id="ARBA00001964"/>
    </source>
</evidence>
<dbReference type="InterPro" id="IPR029061">
    <property type="entry name" value="THDP-binding"/>
</dbReference>
<dbReference type="InterPro" id="IPR012001">
    <property type="entry name" value="Thiamin_PyroP_enz_TPP-bd_dom"/>
</dbReference>
<keyword evidence="16" id="KW-0670">Pyruvate</keyword>
<dbReference type="Gene3D" id="3.40.50.1220">
    <property type="entry name" value="TPP-binding domain"/>
    <property type="match status" value="1"/>
</dbReference>
<evidence type="ECO:0000256" key="10">
    <source>
        <dbReference type="ARBA" id="ARBA00023239"/>
    </source>
</evidence>
<feature type="binding site" evidence="11">
    <location>
        <position position="448"/>
    </location>
    <ligand>
        <name>Mg(2+)</name>
        <dbReference type="ChEBI" id="CHEBI:18420"/>
    </ligand>
</feature>
<keyword evidence="7" id="KW-0210">Decarboxylase</keyword>
<dbReference type="EC" id="4.1.1.1" evidence="4"/>
<dbReference type="RefSeq" id="XP_033600483.1">
    <property type="nucleotide sequence ID" value="XM_033744001.1"/>
</dbReference>
<evidence type="ECO:0000313" key="16">
    <source>
        <dbReference type="EMBL" id="KAF2758032.1"/>
    </source>
</evidence>
<dbReference type="GO" id="GO:0004737">
    <property type="term" value="F:pyruvate decarboxylase activity"/>
    <property type="evidence" value="ECO:0007669"/>
    <property type="project" value="UniProtKB-EC"/>
</dbReference>
<evidence type="ECO:0000259" key="13">
    <source>
        <dbReference type="Pfam" id="PF00205"/>
    </source>
</evidence>
<comment type="cofactor">
    <cofactor evidence="2">
        <name>thiamine diphosphate</name>
        <dbReference type="ChEBI" id="CHEBI:58937"/>
    </cofactor>
</comment>
<gene>
    <name evidence="16" type="ORF">EJ05DRAFT_476307</name>
</gene>
<dbReference type="Proteomes" id="UP000799437">
    <property type="component" value="Unassembled WGS sequence"/>
</dbReference>
<dbReference type="InterPro" id="IPR047214">
    <property type="entry name" value="TPP_PDC_IPDC"/>
</dbReference>
<dbReference type="GeneID" id="54485055"/>
<dbReference type="CDD" id="cd07038">
    <property type="entry name" value="TPP_PYR_PDC_IPDC_like"/>
    <property type="match status" value="1"/>
</dbReference>
<protein>
    <recommendedName>
        <fullName evidence="5">Pyruvate decarboxylase</fullName>
        <ecNumber evidence="4">4.1.1.1</ecNumber>
    </recommendedName>
</protein>
<dbReference type="PROSITE" id="PS00187">
    <property type="entry name" value="TPP_ENZYMES"/>
    <property type="match status" value="1"/>
</dbReference>
<dbReference type="InterPro" id="IPR047213">
    <property type="entry name" value="TPP_PYR_PDC_IPDC-like"/>
</dbReference>
<evidence type="ECO:0000256" key="9">
    <source>
        <dbReference type="ARBA" id="ARBA00023052"/>
    </source>
</evidence>
<dbReference type="FunFam" id="3.40.50.970:FF:000019">
    <property type="entry name" value="Pyruvate decarboxylase isozyme"/>
    <property type="match status" value="1"/>
</dbReference>
<comment type="similarity">
    <text evidence="3 12">Belongs to the TPP enzyme family.</text>
</comment>
<evidence type="ECO:0000256" key="4">
    <source>
        <dbReference type="ARBA" id="ARBA00013202"/>
    </source>
</evidence>
<comment type="catalytic activity">
    <reaction evidence="1">
        <text>a 2-oxocarboxylate + H(+) = an aldehyde + CO2</text>
        <dbReference type="Rhea" id="RHEA:11628"/>
        <dbReference type="ChEBI" id="CHEBI:15378"/>
        <dbReference type="ChEBI" id="CHEBI:16526"/>
        <dbReference type="ChEBI" id="CHEBI:17478"/>
        <dbReference type="ChEBI" id="CHEBI:35179"/>
        <dbReference type="EC" id="4.1.1.1"/>
    </reaction>
</comment>
<proteinExistence type="inferred from homology"/>
<dbReference type="SUPFAM" id="SSF52518">
    <property type="entry name" value="Thiamin diphosphate-binding fold (THDP-binding)"/>
    <property type="match status" value="2"/>
</dbReference>
<dbReference type="PANTHER" id="PTHR43452:SF30">
    <property type="entry name" value="PYRUVATE DECARBOXYLASE ISOZYME 1-RELATED"/>
    <property type="match status" value="1"/>
</dbReference>
<comment type="cofactor">
    <cofactor evidence="11">
        <name>Mg(2+)</name>
        <dbReference type="ChEBI" id="CHEBI:18420"/>
    </cofactor>
    <text evidence="11">Binds 1 Mg(2+) per subunit.</text>
</comment>
<feature type="binding site" evidence="11">
    <location>
        <position position="479"/>
    </location>
    <ligand>
        <name>Mg(2+)</name>
        <dbReference type="ChEBI" id="CHEBI:18420"/>
    </ligand>
</feature>
<organism evidence="16 17">
    <name type="scientific">Pseudovirgaria hyperparasitica</name>
    <dbReference type="NCBI Taxonomy" id="470096"/>
    <lineage>
        <taxon>Eukaryota</taxon>
        <taxon>Fungi</taxon>
        <taxon>Dikarya</taxon>
        <taxon>Ascomycota</taxon>
        <taxon>Pezizomycotina</taxon>
        <taxon>Dothideomycetes</taxon>
        <taxon>Dothideomycetes incertae sedis</taxon>
        <taxon>Acrospermales</taxon>
        <taxon>Acrospermaceae</taxon>
        <taxon>Pseudovirgaria</taxon>
    </lineage>
</organism>
<evidence type="ECO:0000259" key="15">
    <source>
        <dbReference type="Pfam" id="PF02776"/>
    </source>
</evidence>
<feature type="domain" description="Thiamine pyrophosphate enzyme N-terminal TPP-binding" evidence="15">
    <location>
        <begin position="9"/>
        <end position="117"/>
    </location>
</feature>
<dbReference type="InterPro" id="IPR012000">
    <property type="entry name" value="Thiamin_PyroP_enz_cen_dom"/>
</dbReference>
<dbReference type="SUPFAM" id="SSF52467">
    <property type="entry name" value="DHS-like NAD/FAD-binding domain"/>
    <property type="match status" value="1"/>
</dbReference>
<dbReference type="AlphaFoldDB" id="A0A6A6W577"/>
<dbReference type="Pfam" id="PF00205">
    <property type="entry name" value="TPP_enzyme_M"/>
    <property type="match status" value="1"/>
</dbReference>
<dbReference type="Pfam" id="PF02775">
    <property type="entry name" value="TPP_enzyme_C"/>
    <property type="match status" value="1"/>
</dbReference>
<keyword evidence="9 12" id="KW-0786">Thiamine pyrophosphate</keyword>
<dbReference type="EMBL" id="ML996572">
    <property type="protein sequence ID" value="KAF2758032.1"/>
    <property type="molecule type" value="Genomic_DNA"/>
</dbReference>
<evidence type="ECO:0000256" key="8">
    <source>
        <dbReference type="ARBA" id="ARBA00022842"/>
    </source>
</evidence>
<evidence type="ECO:0000256" key="7">
    <source>
        <dbReference type="ARBA" id="ARBA00022793"/>
    </source>
</evidence>
<feature type="binding site" evidence="11">
    <location>
        <position position="477"/>
    </location>
    <ligand>
        <name>Mg(2+)</name>
        <dbReference type="ChEBI" id="CHEBI:18420"/>
    </ligand>
</feature>
<dbReference type="PIRSF" id="PIRSF036565">
    <property type="entry name" value="Pyruvt_ip_decrb"/>
    <property type="match status" value="1"/>
</dbReference>
<dbReference type="GO" id="GO:0005634">
    <property type="term" value="C:nucleus"/>
    <property type="evidence" value="ECO:0007669"/>
    <property type="project" value="TreeGrafter"/>
</dbReference>
<dbReference type="InterPro" id="IPR029035">
    <property type="entry name" value="DHS-like_NAD/FAD-binding_dom"/>
</dbReference>
<dbReference type="Gene3D" id="3.40.50.970">
    <property type="match status" value="2"/>
</dbReference>
<dbReference type="InterPro" id="IPR012110">
    <property type="entry name" value="PDC/IPDC-like"/>
</dbReference>
<dbReference type="InterPro" id="IPR011766">
    <property type="entry name" value="TPP_enzyme_TPP-bd"/>
</dbReference>
<dbReference type="FunFam" id="3.40.50.970:FF:000024">
    <property type="entry name" value="Pyruvate decarboxylase isozyme"/>
    <property type="match status" value="1"/>
</dbReference>
<evidence type="ECO:0000256" key="6">
    <source>
        <dbReference type="ARBA" id="ARBA00022723"/>
    </source>
</evidence>
<feature type="domain" description="Thiamine pyrophosphate enzyme TPP-binding" evidence="14">
    <location>
        <begin position="401"/>
        <end position="484"/>
    </location>
</feature>
<dbReference type="OrthoDB" id="308383at2759"/>
<evidence type="ECO:0000256" key="11">
    <source>
        <dbReference type="PIRSR" id="PIRSR036565-2"/>
    </source>
</evidence>
<evidence type="ECO:0000256" key="1">
    <source>
        <dbReference type="ARBA" id="ARBA00001041"/>
    </source>
</evidence>
<dbReference type="GO" id="GO:0030976">
    <property type="term" value="F:thiamine pyrophosphate binding"/>
    <property type="evidence" value="ECO:0007669"/>
    <property type="project" value="InterPro"/>
</dbReference>
<evidence type="ECO:0000259" key="14">
    <source>
        <dbReference type="Pfam" id="PF02775"/>
    </source>
</evidence>
<accession>A0A6A6W577</accession>
<evidence type="ECO:0000313" key="17">
    <source>
        <dbReference type="Proteomes" id="UP000799437"/>
    </source>
</evidence>
<name>A0A6A6W577_9PEZI</name>
<dbReference type="GO" id="GO:0005829">
    <property type="term" value="C:cytosol"/>
    <property type="evidence" value="ECO:0007669"/>
    <property type="project" value="TreeGrafter"/>
</dbReference>
<dbReference type="InterPro" id="IPR000399">
    <property type="entry name" value="TPP-bd_CS"/>
</dbReference>
<dbReference type="CDD" id="cd02005">
    <property type="entry name" value="TPP_PDC_IPDC"/>
    <property type="match status" value="1"/>
</dbReference>
<feature type="domain" description="Thiamine pyrophosphate enzyme central" evidence="13">
    <location>
        <begin position="203"/>
        <end position="309"/>
    </location>
</feature>
<evidence type="ECO:0000256" key="3">
    <source>
        <dbReference type="ARBA" id="ARBA00007812"/>
    </source>
</evidence>
<evidence type="ECO:0000256" key="12">
    <source>
        <dbReference type="RuleBase" id="RU362132"/>
    </source>
</evidence>
<keyword evidence="10" id="KW-0456">Lyase</keyword>
<reference evidence="16" key="1">
    <citation type="journal article" date="2020" name="Stud. Mycol.">
        <title>101 Dothideomycetes genomes: a test case for predicting lifestyles and emergence of pathogens.</title>
        <authorList>
            <person name="Haridas S."/>
            <person name="Albert R."/>
            <person name="Binder M."/>
            <person name="Bloem J."/>
            <person name="Labutti K."/>
            <person name="Salamov A."/>
            <person name="Andreopoulos B."/>
            <person name="Baker S."/>
            <person name="Barry K."/>
            <person name="Bills G."/>
            <person name="Bluhm B."/>
            <person name="Cannon C."/>
            <person name="Castanera R."/>
            <person name="Culley D."/>
            <person name="Daum C."/>
            <person name="Ezra D."/>
            <person name="Gonzalez J."/>
            <person name="Henrissat B."/>
            <person name="Kuo A."/>
            <person name="Liang C."/>
            <person name="Lipzen A."/>
            <person name="Lutzoni F."/>
            <person name="Magnuson J."/>
            <person name="Mondo S."/>
            <person name="Nolan M."/>
            <person name="Ohm R."/>
            <person name="Pangilinan J."/>
            <person name="Park H.-J."/>
            <person name="Ramirez L."/>
            <person name="Alfaro M."/>
            <person name="Sun H."/>
            <person name="Tritt A."/>
            <person name="Yoshinaga Y."/>
            <person name="Zwiers L.-H."/>
            <person name="Turgeon B."/>
            <person name="Goodwin S."/>
            <person name="Spatafora J."/>
            <person name="Crous P."/>
            <person name="Grigoriev I."/>
        </authorList>
    </citation>
    <scope>NUCLEOTIDE SEQUENCE</scope>
    <source>
        <strain evidence="16">CBS 121739</strain>
    </source>
</reference>
<keyword evidence="17" id="KW-1185">Reference proteome</keyword>
<evidence type="ECO:0000256" key="5">
    <source>
        <dbReference type="ARBA" id="ARBA00014422"/>
    </source>
</evidence>